<dbReference type="EMBL" id="BONX01000019">
    <property type="protein sequence ID" value="GIG96586.1"/>
    <property type="molecule type" value="Genomic_DNA"/>
</dbReference>
<feature type="region of interest" description="Disordered" evidence="1">
    <location>
        <begin position="41"/>
        <end position="99"/>
    </location>
</feature>
<dbReference type="InterPro" id="IPR005183">
    <property type="entry name" value="DUF305_CopM-like"/>
</dbReference>
<keyword evidence="2" id="KW-0472">Membrane</keyword>
<keyword evidence="2" id="KW-0812">Transmembrane</keyword>
<dbReference type="Proteomes" id="UP000621500">
    <property type="component" value="Unassembled WGS sequence"/>
</dbReference>
<dbReference type="InterPro" id="IPR012347">
    <property type="entry name" value="Ferritin-like"/>
</dbReference>
<feature type="compositionally biased region" description="Low complexity" evidence="1">
    <location>
        <begin position="45"/>
        <end position="67"/>
    </location>
</feature>
<dbReference type="Gene3D" id="1.20.1260.10">
    <property type="match status" value="1"/>
</dbReference>
<evidence type="ECO:0000256" key="2">
    <source>
        <dbReference type="SAM" id="Phobius"/>
    </source>
</evidence>
<gene>
    <name evidence="4" type="ORF">Pma05_31590</name>
</gene>
<comment type="caution">
    <text evidence="4">The sequence shown here is derived from an EMBL/GenBank/DDBJ whole genome shotgun (WGS) entry which is preliminary data.</text>
</comment>
<proteinExistence type="predicted"/>
<evidence type="ECO:0000313" key="5">
    <source>
        <dbReference type="Proteomes" id="UP000621500"/>
    </source>
</evidence>
<dbReference type="Pfam" id="PF03713">
    <property type="entry name" value="DUF305"/>
    <property type="match status" value="1"/>
</dbReference>
<evidence type="ECO:0000256" key="1">
    <source>
        <dbReference type="SAM" id="MobiDB-lite"/>
    </source>
</evidence>
<keyword evidence="2" id="KW-1133">Transmembrane helix</keyword>
<name>A0ABQ4EPJ1_9ACTN</name>
<feature type="domain" description="DUF305" evidence="3">
    <location>
        <begin position="103"/>
        <end position="247"/>
    </location>
</feature>
<protein>
    <recommendedName>
        <fullName evidence="3">DUF305 domain-containing protein</fullName>
    </recommendedName>
</protein>
<organism evidence="4 5">
    <name type="scientific">Plantactinospora mayteni</name>
    <dbReference type="NCBI Taxonomy" id="566021"/>
    <lineage>
        <taxon>Bacteria</taxon>
        <taxon>Bacillati</taxon>
        <taxon>Actinomycetota</taxon>
        <taxon>Actinomycetes</taxon>
        <taxon>Micromonosporales</taxon>
        <taxon>Micromonosporaceae</taxon>
        <taxon>Plantactinospora</taxon>
    </lineage>
</organism>
<reference evidence="4 5" key="1">
    <citation type="submission" date="2021-01" db="EMBL/GenBank/DDBJ databases">
        <title>Whole genome shotgun sequence of Plantactinospora mayteni NBRC 109088.</title>
        <authorList>
            <person name="Komaki H."/>
            <person name="Tamura T."/>
        </authorList>
    </citation>
    <scope>NUCLEOTIDE SEQUENCE [LARGE SCALE GENOMIC DNA]</scope>
    <source>
        <strain evidence="4 5">NBRC 109088</strain>
    </source>
</reference>
<dbReference type="PANTHER" id="PTHR36933">
    <property type="entry name" value="SLL0788 PROTEIN"/>
    <property type="match status" value="1"/>
</dbReference>
<dbReference type="PANTHER" id="PTHR36933:SF1">
    <property type="entry name" value="SLL0788 PROTEIN"/>
    <property type="match status" value="1"/>
</dbReference>
<evidence type="ECO:0000313" key="4">
    <source>
        <dbReference type="EMBL" id="GIG96586.1"/>
    </source>
</evidence>
<accession>A0ABQ4EPJ1</accession>
<evidence type="ECO:0000259" key="3">
    <source>
        <dbReference type="Pfam" id="PF03713"/>
    </source>
</evidence>
<sequence>MVLARSATGGSRRPAIVFLALVETAAVLLALGIAGIATGRDDRPAAPAAAPASETPASTPSALPTSAIGTAPVIQPGRPGEPAQVLRPDQLTPPPGARHNAADIRFVSMMVPHHEQALQMAALVPDRAGSTGVIAVADRIRAAQQPEVEVLRGWLRDRGLDSLLGGTGHDHPGMHGMQSPEAITTLTATTGTDFDRMFVEMLSAHHQGAIAMAQEVLANGLDQQIRELARNIAFEQAVEVNRMREVLDPQSK</sequence>
<feature type="transmembrane region" description="Helical" evidence="2">
    <location>
        <begin position="15"/>
        <end position="37"/>
    </location>
</feature>
<keyword evidence="5" id="KW-1185">Reference proteome</keyword>